<dbReference type="SUPFAM" id="SSF52151">
    <property type="entry name" value="FabD/lysophospholipase-like"/>
    <property type="match status" value="1"/>
</dbReference>
<dbReference type="InterPro" id="IPR056501">
    <property type="entry name" value="NAD-bd_HRPKS_sdrA"/>
</dbReference>
<dbReference type="InterPro" id="IPR029063">
    <property type="entry name" value="SAM-dependent_MTases_sf"/>
</dbReference>
<dbReference type="GO" id="GO:0004315">
    <property type="term" value="F:3-oxoacyl-[acyl-carrier-protein] synthase activity"/>
    <property type="evidence" value="ECO:0007669"/>
    <property type="project" value="InterPro"/>
</dbReference>
<evidence type="ECO:0000256" key="1">
    <source>
        <dbReference type="ARBA" id="ARBA00022450"/>
    </source>
</evidence>
<dbReference type="GO" id="GO:0016491">
    <property type="term" value="F:oxidoreductase activity"/>
    <property type="evidence" value="ECO:0007669"/>
    <property type="project" value="UniProtKB-KW"/>
</dbReference>
<dbReference type="Pfam" id="PF02801">
    <property type="entry name" value="Ketoacyl-synt_C"/>
    <property type="match status" value="1"/>
</dbReference>
<evidence type="ECO:0000313" key="13">
    <source>
        <dbReference type="EMBL" id="KAK3290516.1"/>
    </source>
</evidence>
<dbReference type="InterPro" id="IPR014030">
    <property type="entry name" value="Ketoacyl_synth_N"/>
</dbReference>
<dbReference type="GO" id="GO:0006633">
    <property type="term" value="P:fatty acid biosynthetic process"/>
    <property type="evidence" value="ECO:0007669"/>
    <property type="project" value="InterPro"/>
</dbReference>
<keyword evidence="3" id="KW-0808">Transferase</keyword>
<dbReference type="InterPro" id="IPR020806">
    <property type="entry name" value="PKS_PP-bd"/>
</dbReference>
<dbReference type="PROSITE" id="PS00606">
    <property type="entry name" value="KS3_1"/>
    <property type="match status" value="1"/>
</dbReference>
<dbReference type="PROSITE" id="PS50075">
    <property type="entry name" value="CARRIER"/>
    <property type="match status" value="1"/>
</dbReference>
<dbReference type="Proteomes" id="UP001278766">
    <property type="component" value="Unassembled WGS sequence"/>
</dbReference>
<dbReference type="InterPro" id="IPR011032">
    <property type="entry name" value="GroES-like_sf"/>
</dbReference>
<dbReference type="SMART" id="SM00822">
    <property type="entry name" value="PKS_KR"/>
    <property type="match status" value="1"/>
</dbReference>
<dbReference type="InterPro" id="IPR001227">
    <property type="entry name" value="Ac_transferase_dom_sf"/>
</dbReference>
<dbReference type="SMART" id="SM00825">
    <property type="entry name" value="PKS_KS"/>
    <property type="match status" value="1"/>
</dbReference>
<accession>A0AAE0H629</accession>
<dbReference type="PROSITE" id="PS00012">
    <property type="entry name" value="PHOSPHOPANTETHEINE"/>
    <property type="match status" value="1"/>
</dbReference>
<dbReference type="PROSITE" id="PS52004">
    <property type="entry name" value="KS3_2"/>
    <property type="match status" value="1"/>
</dbReference>
<dbReference type="Pfam" id="PF23114">
    <property type="entry name" value="NAD-bd_HRPKS_sdrA"/>
    <property type="match status" value="1"/>
</dbReference>
<evidence type="ECO:0000259" key="11">
    <source>
        <dbReference type="PROSITE" id="PS52004"/>
    </source>
</evidence>
<dbReference type="SMART" id="SM00827">
    <property type="entry name" value="PKS_AT"/>
    <property type="match status" value="1"/>
</dbReference>
<proteinExistence type="predicted"/>
<dbReference type="Gene3D" id="3.30.70.3290">
    <property type="match status" value="1"/>
</dbReference>
<dbReference type="FunFam" id="3.40.50.720:FF:000209">
    <property type="entry name" value="Polyketide synthase Pks12"/>
    <property type="match status" value="1"/>
</dbReference>
<evidence type="ECO:0000256" key="7">
    <source>
        <dbReference type="ARBA" id="ARBA00023315"/>
    </source>
</evidence>
<dbReference type="Gene3D" id="3.10.129.110">
    <property type="entry name" value="Polyketide synthase dehydratase"/>
    <property type="match status" value="1"/>
</dbReference>
<dbReference type="Pfam" id="PF21089">
    <property type="entry name" value="PKS_DH_N"/>
    <property type="match status" value="1"/>
</dbReference>
<evidence type="ECO:0000256" key="9">
    <source>
        <dbReference type="SAM" id="MobiDB-lite"/>
    </source>
</evidence>
<name>A0AAE0H629_9PEZI</name>
<dbReference type="InterPro" id="IPR016039">
    <property type="entry name" value="Thiolase-like"/>
</dbReference>
<feature type="active site" description="Proton acceptor; for dehydratase activity" evidence="8">
    <location>
        <position position="1009"/>
    </location>
</feature>
<gene>
    <name evidence="13" type="ORF">B0H64DRAFT_452612</name>
</gene>
<dbReference type="Gene3D" id="1.10.1200.10">
    <property type="entry name" value="ACP-like"/>
    <property type="match status" value="1"/>
</dbReference>
<dbReference type="SMART" id="SM00829">
    <property type="entry name" value="PKS_ER"/>
    <property type="match status" value="1"/>
</dbReference>
<evidence type="ECO:0000256" key="8">
    <source>
        <dbReference type="PROSITE-ProRule" id="PRU01363"/>
    </source>
</evidence>
<dbReference type="InterPro" id="IPR009081">
    <property type="entry name" value="PP-bd_ACP"/>
</dbReference>
<dbReference type="SMART" id="SM00826">
    <property type="entry name" value="PKS_DH"/>
    <property type="match status" value="1"/>
</dbReference>
<dbReference type="Pfam" id="PF16197">
    <property type="entry name" value="KAsynt_C_assoc"/>
    <property type="match status" value="1"/>
</dbReference>
<keyword evidence="2" id="KW-0597">Phosphoprotein</keyword>
<dbReference type="Pfam" id="PF00698">
    <property type="entry name" value="Acyl_transf_1"/>
    <property type="match status" value="1"/>
</dbReference>
<keyword evidence="5" id="KW-0560">Oxidoreductase</keyword>
<dbReference type="InterPro" id="IPR013217">
    <property type="entry name" value="Methyltransf_12"/>
</dbReference>
<dbReference type="SUPFAM" id="SSF50129">
    <property type="entry name" value="GroES-like"/>
    <property type="match status" value="1"/>
</dbReference>
<dbReference type="InterPro" id="IPR020843">
    <property type="entry name" value="ER"/>
</dbReference>
<dbReference type="InterPro" id="IPR057326">
    <property type="entry name" value="KR_dom"/>
</dbReference>
<protein>
    <recommendedName>
        <fullName evidence="15">Carrier domain-containing protein</fullName>
    </recommendedName>
</protein>
<dbReference type="InterPro" id="IPR016035">
    <property type="entry name" value="Acyl_Trfase/lysoPLipase"/>
</dbReference>
<dbReference type="EMBL" id="JAUEPN010000013">
    <property type="protein sequence ID" value="KAK3290516.1"/>
    <property type="molecule type" value="Genomic_DNA"/>
</dbReference>
<dbReference type="Pfam" id="PF00109">
    <property type="entry name" value="ketoacyl-synt"/>
    <property type="match status" value="1"/>
</dbReference>
<feature type="region of interest" description="N-terminal hotdog fold" evidence="8">
    <location>
        <begin position="977"/>
        <end position="1114"/>
    </location>
</feature>
<dbReference type="SUPFAM" id="SSF53901">
    <property type="entry name" value="Thiolase-like"/>
    <property type="match status" value="1"/>
</dbReference>
<dbReference type="GO" id="GO:1901336">
    <property type="term" value="P:lactone biosynthetic process"/>
    <property type="evidence" value="ECO:0007669"/>
    <property type="project" value="UniProtKB-ARBA"/>
</dbReference>
<comment type="caution">
    <text evidence="13">The sequence shown here is derived from an EMBL/GenBank/DDBJ whole genome shotgun (WGS) entry which is preliminary data.</text>
</comment>
<keyword evidence="4" id="KW-0521">NADP</keyword>
<dbReference type="InterPro" id="IPR018201">
    <property type="entry name" value="Ketoacyl_synth_AS"/>
</dbReference>
<keyword evidence="6" id="KW-0511">Multifunctional enzyme</keyword>
<feature type="domain" description="Ketosynthase family 3 (KS3)" evidence="11">
    <location>
        <begin position="4"/>
        <end position="430"/>
    </location>
</feature>
<feature type="region of interest" description="Disordered" evidence="9">
    <location>
        <begin position="469"/>
        <end position="497"/>
    </location>
</feature>
<dbReference type="InterPro" id="IPR036736">
    <property type="entry name" value="ACP-like_sf"/>
</dbReference>
<organism evidence="13 14">
    <name type="scientific">Chaetomium fimeti</name>
    <dbReference type="NCBI Taxonomy" id="1854472"/>
    <lineage>
        <taxon>Eukaryota</taxon>
        <taxon>Fungi</taxon>
        <taxon>Dikarya</taxon>
        <taxon>Ascomycota</taxon>
        <taxon>Pezizomycotina</taxon>
        <taxon>Sordariomycetes</taxon>
        <taxon>Sordariomycetidae</taxon>
        <taxon>Sordariales</taxon>
        <taxon>Chaetomiaceae</taxon>
        <taxon>Chaetomium</taxon>
    </lineage>
</organism>
<dbReference type="InterPro" id="IPR049900">
    <property type="entry name" value="PKS_mFAS_DH"/>
</dbReference>
<dbReference type="InterPro" id="IPR036291">
    <property type="entry name" value="NAD(P)-bd_dom_sf"/>
</dbReference>
<dbReference type="CDD" id="cd00833">
    <property type="entry name" value="PKS"/>
    <property type="match status" value="1"/>
</dbReference>
<evidence type="ECO:0000256" key="3">
    <source>
        <dbReference type="ARBA" id="ARBA00022679"/>
    </source>
</evidence>
<dbReference type="Gene3D" id="3.40.366.10">
    <property type="entry name" value="Malonyl-Coenzyme A Acyl Carrier Protein, domain 2"/>
    <property type="match status" value="1"/>
</dbReference>
<dbReference type="InterPro" id="IPR042104">
    <property type="entry name" value="PKS_dehydratase_sf"/>
</dbReference>
<dbReference type="SUPFAM" id="SSF55048">
    <property type="entry name" value="Probable ACP-binding domain of malonyl-CoA ACP transacylase"/>
    <property type="match status" value="1"/>
</dbReference>
<dbReference type="InterPro" id="IPR014031">
    <property type="entry name" value="Ketoacyl_synth_C"/>
</dbReference>
<dbReference type="Pfam" id="PF13602">
    <property type="entry name" value="ADH_zinc_N_2"/>
    <property type="match status" value="1"/>
</dbReference>
<dbReference type="InterPro" id="IPR049551">
    <property type="entry name" value="PKS_DH_C"/>
</dbReference>
<evidence type="ECO:0000256" key="4">
    <source>
        <dbReference type="ARBA" id="ARBA00022857"/>
    </source>
</evidence>
<dbReference type="SUPFAM" id="SSF47336">
    <property type="entry name" value="ACP-like"/>
    <property type="match status" value="1"/>
</dbReference>
<keyword evidence="1" id="KW-0596">Phosphopantetheine</keyword>
<dbReference type="SUPFAM" id="SSF51735">
    <property type="entry name" value="NAD(P)-binding Rossmann-fold domains"/>
    <property type="match status" value="2"/>
</dbReference>
<feature type="domain" description="Carrier" evidence="10">
    <location>
        <begin position="2513"/>
        <end position="2590"/>
    </location>
</feature>
<reference evidence="13" key="1">
    <citation type="journal article" date="2023" name="Mol. Phylogenet. Evol.">
        <title>Genome-scale phylogeny and comparative genomics of the fungal order Sordariales.</title>
        <authorList>
            <person name="Hensen N."/>
            <person name="Bonometti L."/>
            <person name="Westerberg I."/>
            <person name="Brannstrom I.O."/>
            <person name="Guillou S."/>
            <person name="Cros-Aarteil S."/>
            <person name="Calhoun S."/>
            <person name="Haridas S."/>
            <person name="Kuo A."/>
            <person name="Mondo S."/>
            <person name="Pangilinan J."/>
            <person name="Riley R."/>
            <person name="LaButti K."/>
            <person name="Andreopoulos B."/>
            <person name="Lipzen A."/>
            <person name="Chen C."/>
            <person name="Yan M."/>
            <person name="Daum C."/>
            <person name="Ng V."/>
            <person name="Clum A."/>
            <person name="Steindorff A."/>
            <person name="Ohm R.A."/>
            <person name="Martin F."/>
            <person name="Silar P."/>
            <person name="Natvig D.O."/>
            <person name="Lalanne C."/>
            <person name="Gautier V."/>
            <person name="Ament-Velasquez S.L."/>
            <person name="Kruys A."/>
            <person name="Hutchinson M.I."/>
            <person name="Powell A.J."/>
            <person name="Barry K."/>
            <person name="Miller A.N."/>
            <person name="Grigoriev I.V."/>
            <person name="Debuchy R."/>
            <person name="Gladieux P."/>
            <person name="Hiltunen Thoren M."/>
            <person name="Johannesson H."/>
        </authorList>
    </citation>
    <scope>NUCLEOTIDE SEQUENCE</scope>
    <source>
        <strain evidence="13">CBS 168.71</strain>
    </source>
</reference>
<dbReference type="InterPro" id="IPR016036">
    <property type="entry name" value="Malonyl_transacylase_ACP-bd"/>
</dbReference>
<dbReference type="PANTHER" id="PTHR43775:SF29">
    <property type="entry name" value="ASPERFURANONE POLYKETIDE SYNTHASE AFOG-RELATED"/>
    <property type="match status" value="1"/>
</dbReference>
<dbReference type="Gene3D" id="3.40.47.10">
    <property type="match status" value="1"/>
</dbReference>
<dbReference type="InterPro" id="IPR020807">
    <property type="entry name" value="PKS_DH"/>
</dbReference>
<dbReference type="RefSeq" id="XP_062654030.1">
    <property type="nucleotide sequence ID" value="XM_062807209.1"/>
</dbReference>
<dbReference type="Gene3D" id="3.40.50.150">
    <property type="entry name" value="Vaccinia Virus protein VP39"/>
    <property type="match status" value="1"/>
</dbReference>
<evidence type="ECO:0000256" key="2">
    <source>
        <dbReference type="ARBA" id="ARBA00022553"/>
    </source>
</evidence>
<evidence type="ECO:0000259" key="10">
    <source>
        <dbReference type="PROSITE" id="PS50075"/>
    </source>
</evidence>
<dbReference type="GO" id="GO:0030639">
    <property type="term" value="P:polyketide biosynthetic process"/>
    <property type="evidence" value="ECO:0007669"/>
    <property type="project" value="UniProtKB-ARBA"/>
</dbReference>
<dbReference type="Gene3D" id="3.90.180.10">
    <property type="entry name" value="Medium-chain alcohol dehydrogenases, catalytic domain"/>
    <property type="match status" value="1"/>
</dbReference>
<dbReference type="Pfam" id="PF14765">
    <property type="entry name" value="PS-DH"/>
    <property type="match status" value="1"/>
</dbReference>
<dbReference type="CDD" id="cd05195">
    <property type="entry name" value="enoyl_red"/>
    <property type="match status" value="1"/>
</dbReference>
<dbReference type="CDD" id="cd02440">
    <property type="entry name" value="AdoMet_MTases"/>
    <property type="match status" value="1"/>
</dbReference>
<dbReference type="PANTHER" id="PTHR43775">
    <property type="entry name" value="FATTY ACID SYNTHASE"/>
    <property type="match status" value="1"/>
</dbReference>
<keyword evidence="7" id="KW-0012">Acyltransferase</keyword>
<dbReference type="GO" id="GO:0004312">
    <property type="term" value="F:fatty acid synthase activity"/>
    <property type="evidence" value="ECO:0007669"/>
    <property type="project" value="TreeGrafter"/>
</dbReference>
<dbReference type="InterPro" id="IPR006162">
    <property type="entry name" value="Ppantetheine_attach_site"/>
</dbReference>
<dbReference type="SUPFAM" id="SSF53335">
    <property type="entry name" value="S-adenosyl-L-methionine-dependent methyltransferases"/>
    <property type="match status" value="1"/>
</dbReference>
<evidence type="ECO:0000259" key="12">
    <source>
        <dbReference type="PROSITE" id="PS52019"/>
    </source>
</evidence>
<dbReference type="Pfam" id="PF08659">
    <property type="entry name" value="KR"/>
    <property type="match status" value="1"/>
</dbReference>
<dbReference type="GO" id="GO:0031177">
    <property type="term" value="F:phosphopantetheine binding"/>
    <property type="evidence" value="ECO:0007669"/>
    <property type="project" value="InterPro"/>
</dbReference>
<dbReference type="SMART" id="SM00823">
    <property type="entry name" value="PKS_PP"/>
    <property type="match status" value="1"/>
</dbReference>
<dbReference type="InterPro" id="IPR020841">
    <property type="entry name" value="PKS_Beta-ketoAc_synthase_dom"/>
</dbReference>
<evidence type="ECO:0000313" key="14">
    <source>
        <dbReference type="Proteomes" id="UP001278766"/>
    </source>
</evidence>
<dbReference type="Pfam" id="PF08242">
    <property type="entry name" value="Methyltransf_12"/>
    <property type="match status" value="1"/>
</dbReference>
<sequence>MTSNTPIAIIGMSCRFAGDVDNPEKLWNLLAEGRSAWSEIPKDRFDIDGFHHPNFEKLNGTNVVGGHFLKEDVGLFDAHFFSLSAETAAALDPQFRLQLESTYEALESAGISLQDVAGSNTSVYAGSFFRDYHESLVRDPDALPRFLLMGTGAAMASNRLSHFFDLRGPSMSVDTGCSTTLTALHQGCQSLKTGESNMSIVGGANVMFNPDMFLAMSSMTLISKDGKSYAFDSRANGYGRGEGSATVVLKRLDDALRDGDPIRAIIRESGVNQDGKTETITTPSGEAQEALVRDCYRRAGLNPAQTAYFEAHGTGTPTGDPIEVAAIASVFKDTRTHGEPLRIGSVKTNIGHTETASGVAAIIKVALALEKGQIPPSINFEKPNAKLHLDEWKLKVPTSLESWPEPDGVRRASINNFGYGGSNAHVIMESLDSFVAATSRAVRVSAPNGNGNGVTNGHRNGVNGYTNGHMNGHTNGANGHGHGHSRKDSGVSIEEDEDPARSRVFLLSGKDERATQAMADNLKNHLLSVNPADEEAFLDNLAYTLGHRRSQFPWMSTFTASSIKGLVKSLESGKNKPVKRESSSALRLGFVYTGQGAQWWAMGRELVDVYPVFKAALLDCDAQLKRLGARWNMIEELNRDQETSRVNQLDYSTPVCVAVQIALTQLLRAWGINPTAVTSHSSGEIAAAYAAGALDLASAMTIAFARGGLASEGSRQFARKGGMVAVGLGAKDSEKYLPLVSEGKVVLACENSPSSITVSGDVCGLDQLEALLKQDNIFARRLKVDAAWHSHHMEAVADAYYASMENKVRPAQDSLDLVFSSPATGTRLDDVESIGSPGHWVRSLTGPVRFVEAYRSMCFETPESEPAVDMVIEVGPHAALSGPIQDIMGMPEFKDVEIPYASCLIRKQNAVDTMQALVGNLMQKSYPLNLAAVNFPYGKHGLKVLHDLPRYPWNHQTRHWNEPRANKALRARAEKPHDLLGSLVLGTNLEAPSWRHFVRINDVPWIRDHVVQNTIIYPAAGYLSMAIEGASYLASRQFPDRKLQGYQLRDVDILNALVVPETSEGIELQLSLRPCGDRALDTKDYSEFQVQSVTSDNKWTDHCKGLIMVEYAPASGQQDARKPRWNVSAPAEDSAYRVRISPRDIYASLNSGGISHGPIFQNLKTIRARGKQSVTSFTVVDSEATMPKQHQHEHVVHPTTLDSVFQAAYTALPGAGNSVGTPKVPRSIRKLWISHDISPQAGHAFKAYTDLTHHDAQTMTTSIAVANNTNNTNNTSTSTPTTPVITITDFLYQSIGTTTPPTPPPHEQEKFTTTKWAPDINHLTAPFLQAHLGSELSGKEAEQLLDLRRACLVYIQDALAQLSAADVQRLEWHQRKFYLWMRLQAELARTGALAPGSETWGVVDVAPKERARVLERVRVGSANGEMVCRLGERIVGILRGECTALELMLEGGLLQRYYLDGLKWARANAKLGELVALHAHKHPRAKVIEIGGGTGGATTQILNALGRGGGREVGSYDFTDVSSGFFEAAKEKFRDWEGLMRYKKLDIEQDPAAQGFEEGSYDVVVACQVLHATQSMQNTMANVRKLLKPGGKLFFMETTKDQMDIQFVFGFLQGWWLSEEEDRKFSPSLTIPMWDRVLHKTGFRGVEAEVRDCDDDELYSFSVVSSTAVANPPKFDFDIALVTAGTSAPDSWIDQLRLSIGLLTWTVPSVHTLEHAPVDDNKVCIFVDDPENPILANADATRFEGLKAVCTRSKGLLWLTQGGADACINPLASLASGFLRSLRQEYSGKRLGTLDMDPSKPMWSPEAVKSITEVFKGFFDGSTAGESSTDYEFAERDGVIHIPRYIKDTDRNKSVFGPAPEAPTPRLEPFLQSDRPLRLTIGTTGLLDTLAFDDDPTAAEPLPDDFVEVEPRAFGVNFRDVMVAMGQLKSKVMGYDCAGVVKRVSAGAAAMGYRPGDRVSVLLRGHYGSKTRVHWSSVVHIPNEMAFETAASLPTQYVTAYLSLYDMARLQPGESVLIHAATGGVGQAAIMLAQRVGAEVFVTVGTEEKRRFVMEHYGIRADHIFSSRDTSFAGGIMDVTGGKGVDVVLNSLAGSLLQESFNCLAPFGRFVELGKRDFELNNSLAMEAFTRAVSFSSVDIITLGERKPMQANRILKHVVKLVAAKEIDAVHPVTVYQLSEVEKAFRLMQAGKHMGKIVLAVTPETLVPVIPRTAATRLRPDASYVVVGGFGGIGRSICHWLAEHGARHLVVVSRSANTGGKVESLQEELGATGHSVDVTAVGCDISNMGELQRAFDEHSRARRPPIKGIIHGGMELRDSVLEHMSLDDHKAALAPKVQGSWNLHRYFADHDDLDFYIMLSSLIGVVGFASQANYSAGGAFQDALARHRIEQGLAGVSIDLGIVKSVGYLADDEQGKTIAALQRHGFTALGEDDVLAAIGSAIATPYAGSLALGLNTGPTKEEDSPLQRDQRFASLGHQQAAAAASGQNGGPNKTGSASNDLASLLAASTTLAEAAAHVVEGVAAKLTDIFMLGAGDVVACKSLASYGVDSLVAVELRNMLALKAGADLSIFDIMQSASLAGLAEAVAVKSRFVEC</sequence>
<feature type="region of interest" description="C-terminal hotdog fold" evidence="8">
    <location>
        <begin position="1135"/>
        <end position="1301"/>
    </location>
</feature>
<reference evidence="13" key="2">
    <citation type="submission" date="2023-06" db="EMBL/GenBank/DDBJ databases">
        <authorList>
            <consortium name="Lawrence Berkeley National Laboratory"/>
            <person name="Haridas S."/>
            <person name="Hensen N."/>
            <person name="Bonometti L."/>
            <person name="Westerberg I."/>
            <person name="Brannstrom I.O."/>
            <person name="Guillou S."/>
            <person name="Cros-Aarteil S."/>
            <person name="Calhoun S."/>
            <person name="Kuo A."/>
            <person name="Mondo S."/>
            <person name="Pangilinan J."/>
            <person name="Riley R."/>
            <person name="Labutti K."/>
            <person name="Andreopoulos B."/>
            <person name="Lipzen A."/>
            <person name="Chen C."/>
            <person name="Yanf M."/>
            <person name="Daum C."/>
            <person name="Ng V."/>
            <person name="Clum A."/>
            <person name="Steindorff A."/>
            <person name="Ohm R."/>
            <person name="Martin F."/>
            <person name="Silar P."/>
            <person name="Natvig D."/>
            <person name="Lalanne C."/>
            <person name="Gautier V."/>
            <person name="Ament-Velasquez S.L."/>
            <person name="Kruys A."/>
            <person name="Hutchinson M.I."/>
            <person name="Powell A.J."/>
            <person name="Barry K."/>
            <person name="Miller A.N."/>
            <person name="Grigoriev I.V."/>
            <person name="Debuchy R."/>
            <person name="Gladieux P."/>
            <person name="Thoren M.H."/>
            <person name="Johannesson H."/>
        </authorList>
    </citation>
    <scope>NUCLEOTIDE SEQUENCE</scope>
    <source>
        <strain evidence="13">CBS 168.71</strain>
    </source>
</reference>
<dbReference type="InterPro" id="IPR014043">
    <property type="entry name" value="Acyl_transferase_dom"/>
</dbReference>
<feature type="active site" description="Proton donor; for dehydratase activity" evidence="8">
    <location>
        <position position="1202"/>
    </location>
</feature>
<keyword evidence="14" id="KW-1185">Reference proteome</keyword>
<feature type="domain" description="PKS/mFAS DH" evidence="12">
    <location>
        <begin position="977"/>
        <end position="1301"/>
    </location>
</feature>
<dbReference type="Gene3D" id="3.40.50.720">
    <property type="entry name" value="NAD(P)-binding Rossmann-like Domain"/>
    <property type="match status" value="1"/>
</dbReference>
<dbReference type="GeneID" id="87844157"/>
<dbReference type="InterPro" id="IPR013968">
    <property type="entry name" value="PKS_KR"/>
</dbReference>
<dbReference type="FunFam" id="3.40.47.10:FF:000019">
    <property type="entry name" value="Polyketide synthase type I"/>
    <property type="match status" value="1"/>
</dbReference>
<dbReference type="PROSITE" id="PS52019">
    <property type="entry name" value="PKS_MFAS_DH"/>
    <property type="match status" value="1"/>
</dbReference>
<evidence type="ECO:0008006" key="15">
    <source>
        <dbReference type="Google" id="ProtNLM"/>
    </source>
</evidence>
<evidence type="ECO:0000256" key="5">
    <source>
        <dbReference type="ARBA" id="ARBA00023002"/>
    </source>
</evidence>
<dbReference type="InterPro" id="IPR050091">
    <property type="entry name" value="PKS_NRPS_Biosynth_Enz"/>
</dbReference>
<dbReference type="InterPro" id="IPR049552">
    <property type="entry name" value="PKS_DH_N"/>
</dbReference>
<evidence type="ECO:0000256" key="6">
    <source>
        <dbReference type="ARBA" id="ARBA00023268"/>
    </source>
</evidence>
<dbReference type="InterPro" id="IPR032821">
    <property type="entry name" value="PKS_assoc"/>
</dbReference>